<evidence type="ECO:0000259" key="9">
    <source>
        <dbReference type="Pfam" id="PF13231"/>
    </source>
</evidence>
<dbReference type="RefSeq" id="WP_147154670.1">
    <property type="nucleotide sequence ID" value="NZ_BKAJ01000126.1"/>
</dbReference>
<sequence length="504" mass="56043">MRSRPAIWLALLTAALHLWANGDYDYHRDELYFIVCGQHPDWGYVDQPPLVPLLAALMHALFPDSLTMFRLIPALAHAGTVALSAETARKLGGGSWAQLLAGIAALFCPLLLAFGTIFYTDSLQPIAWSFCAYALISIIRDDNERWWLPIGLVIGLAFMVKYTIAFWVAALLIGLLLTSARGRLARPGPYVAAVVATLIVLPNLYWQWVHGWPFLEFAAAVAERNDVVQAPWTFVLIQIRDLNPVLAPIWLAGLAAFAFWRRFADLRVIAIAYLLLLVAMIALHAKSYYASGAYPVLFAGGAVALEAWLTSRRLRAALLVGVVLLSLPLLPFVVPLLPIERFAAYQGFLGITPEGTDEKLTFGRLPQFYAEMHGWRELAALVGHAYQSLSPEERADAVFFADNYGEAAAVDIFGKHWGLPSSISAHNNYYLWGPHGHVGDVVIHVGGRREDLLKVYASVEAMGKTDNPWALPFETGQTIWIARKRFKKLDDDWSNLKHYHCKPC</sequence>
<feature type="transmembrane region" description="Helical" evidence="8">
    <location>
        <begin position="146"/>
        <end position="177"/>
    </location>
</feature>
<dbReference type="OrthoDB" id="9811222at2"/>
<proteinExistence type="predicted"/>
<dbReference type="GO" id="GO:0005886">
    <property type="term" value="C:plasma membrane"/>
    <property type="evidence" value="ECO:0007669"/>
    <property type="project" value="UniProtKB-SubCell"/>
</dbReference>
<feature type="transmembrane region" description="Helical" evidence="8">
    <location>
        <begin position="316"/>
        <end position="337"/>
    </location>
</feature>
<evidence type="ECO:0000256" key="5">
    <source>
        <dbReference type="ARBA" id="ARBA00022692"/>
    </source>
</evidence>
<organism evidence="10 11">
    <name type="scientific">Reyranella soli</name>
    <dbReference type="NCBI Taxonomy" id="1230389"/>
    <lineage>
        <taxon>Bacteria</taxon>
        <taxon>Pseudomonadati</taxon>
        <taxon>Pseudomonadota</taxon>
        <taxon>Alphaproteobacteria</taxon>
        <taxon>Hyphomicrobiales</taxon>
        <taxon>Reyranellaceae</taxon>
        <taxon>Reyranella</taxon>
    </lineage>
</organism>
<feature type="transmembrane region" description="Helical" evidence="8">
    <location>
        <begin position="97"/>
        <end position="119"/>
    </location>
</feature>
<keyword evidence="7 8" id="KW-0472">Membrane</keyword>
<evidence type="ECO:0000313" key="10">
    <source>
        <dbReference type="EMBL" id="GEP59314.1"/>
    </source>
</evidence>
<evidence type="ECO:0000256" key="4">
    <source>
        <dbReference type="ARBA" id="ARBA00022679"/>
    </source>
</evidence>
<dbReference type="Pfam" id="PF13231">
    <property type="entry name" value="PMT_2"/>
    <property type="match status" value="1"/>
</dbReference>
<dbReference type="InterPro" id="IPR050297">
    <property type="entry name" value="LipidA_mod_glycosyltrf_83"/>
</dbReference>
<comment type="caution">
    <text evidence="10">The sequence shown here is derived from an EMBL/GenBank/DDBJ whole genome shotgun (WGS) entry which is preliminary data.</text>
</comment>
<evidence type="ECO:0000256" key="6">
    <source>
        <dbReference type="ARBA" id="ARBA00022989"/>
    </source>
</evidence>
<protein>
    <recommendedName>
        <fullName evidence="9">Glycosyltransferase RgtA/B/C/D-like domain-containing protein</fullName>
    </recommendedName>
</protein>
<dbReference type="GO" id="GO:0009103">
    <property type="term" value="P:lipopolysaccharide biosynthetic process"/>
    <property type="evidence" value="ECO:0007669"/>
    <property type="project" value="UniProtKB-ARBA"/>
</dbReference>
<dbReference type="GO" id="GO:0016763">
    <property type="term" value="F:pentosyltransferase activity"/>
    <property type="evidence" value="ECO:0007669"/>
    <property type="project" value="TreeGrafter"/>
</dbReference>
<feature type="transmembrane region" description="Helical" evidence="8">
    <location>
        <begin position="291"/>
        <end position="309"/>
    </location>
</feature>
<evidence type="ECO:0000313" key="11">
    <source>
        <dbReference type="Proteomes" id="UP000321058"/>
    </source>
</evidence>
<evidence type="ECO:0000256" key="1">
    <source>
        <dbReference type="ARBA" id="ARBA00004651"/>
    </source>
</evidence>
<feature type="domain" description="Glycosyltransferase RgtA/B/C/D-like" evidence="9">
    <location>
        <begin position="46"/>
        <end position="206"/>
    </location>
</feature>
<dbReference type="Proteomes" id="UP000321058">
    <property type="component" value="Unassembled WGS sequence"/>
</dbReference>
<keyword evidence="4" id="KW-0808">Transferase</keyword>
<feature type="transmembrane region" description="Helical" evidence="8">
    <location>
        <begin position="67"/>
        <end position="85"/>
    </location>
</feature>
<evidence type="ECO:0000256" key="7">
    <source>
        <dbReference type="ARBA" id="ARBA00023136"/>
    </source>
</evidence>
<keyword evidence="5 8" id="KW-0812">Transmembrane</keyword>
<evidence type="ECO:0000256" key="8">
    <source>
        <dbReference type="SAM" id="Phobius"/>
    </source>
</evidence>
<feature type="transmembrane region" description="Helical" evidence="8">
    <location>
        <begin position="242"/>
        <end position="260"/>
    </location>
</feature>
<feature type="transmembrane region" description="Helical" evidence="8">
    <location>
        <begin position="189"/>
        <end position="208"/>
    </location>
</feature>
<dbReference type="PANTHER" id="PTHR33908">
    <property type="entry name" value="MANNOSYLTRANSFERASE YKCB-RELATED"/>
    <property type="match status" value="1"/>
</dbReference>
<evidence type="ECO:0000256" key="3">
    <source>
        <dbReference type="ARBA" id="ARBA00022676"/>
    </source>
</evidence>
<evidence type="ECO:0000256" key="2">
    <source>
        <dbReference type="ARBA" id="ARBA00022475"/>
    </source>
</evidence>
<gene>
    <name evidence="10" type="ORF">RSO01_64800</name>
</gene>
<keyword evidence="6 8" id="KW-1133">Transmembrane helix</keyword>
<dbReference type="EMBL" id="BKAJ01000126">
    <property type="protein sequence ID" value="GEP59314.1"/>
    <property type="molecule type" value="Genomic_DNA"/>
</dbReference>
<dbReference type="AlphaFoldDB" id="A0A512NK36"/>
<dbReference type="PANTHER" id="PTHR33908:SF11">
    <property type="entry name" value="MEMBRANE PROTEIN"/>
    <property type="match status" value="1"/>
</dbReference>
<keyword evidence="11" id="KW-1185">Reference proteome</keyword>
<dbReference type="InterPro" id="IPR038731">
    <property type="entry name" value="RgtA/B/C-like"/>
</dbReference>
<feature type="transmembrane region" description="Helical" evidence="8">
    <location>
        <begin position="267"/>
        <end position="285"/>
    </location>
</feature>
<accession>A0A512NK36</accession>
<keyword evidence="2" id="KW-1003">Cell membrane</keyword>
<comment type="subcellular location">
    <subcellularLocation>
        <location evidence="1">Cell membrane</location>
        <topology evidence="1">Multi-pass membrane protein</topology>
    </subcellularLocation>
</comment>
<reference evidence="10 11" key="1">
    <citation type="submission" date="2019-07" db="EMBL/GenBank/DDBJ databases">
        <title>Whole genome shotgun sequence of Reyranella soli NBRC 108950.</title>
        <authorList>
            <person name="Hosoyama A."/>
            <person name="Uohara A."/>
            <person name="Ohji S."/>
            <person name="Ichikawa N."/>
        </authorList>
    </citation>
    <scope>NUCLEOTIDE SEQUENCE [LARGE SCALE GENOMIC DNA]</scope>
    <source>
        <strain evidence="10 11">NBRC 108950</strain>
    </source>
</reference>
<name>A0A512NK36_9HYPH</name>
<keyword evidence="3" id="KW-0328">Glycosyltransferase</keyword>